<dbReference type="EMBL" id="LN714481">
    <property type="protein sequence ID" value="CEL66215.1"/>
    <property type="molecule type" value="Genomic_DNA"/>
</dbReference>
<accession>A0A0F7UC45</accession>
<feature type="signal peptide" evidence="2">
    <location>
        <begin position="1"/>
        <end position="25"/>
    </location>
</feature>
<reference evidence="3" key="1">
    <citation type="journal article" date="2015" name="PLoS ONE">
        <title>Comprehensive Evaluation of Toxoplasma gondii VEG and Neospora caninum LIV Genomes with Tachyzoite Stage Transcriptome and Proteome Defines Novel Transcript Features.</title>
        <authorList>
            <person name="Ramaprasad A."/>
            <person name="Mourier T."/>
            <person name="Naeem R."/>
            <person name="Malas T.B."/>
            <person name="Moussa E."/>
            <person name="Panigrahi A."/>
            <person name="Vermont S.J."/>
            <person name="Otto T.D."/>
            <person name="Wastling J."/>
            <person name="Pain A."/>
        </authorList>
    </citation>
    <scope>NUCLEOTIDE SEQUENCE</scope>
    <source>
        <strain evidence="3">Liverpool</strain>
    </source>
</reference>
<feature type="region of interest" description="Disordered" evidence="1">
    <location>
        <begin position="1876"/>
        <end position="2060"/>
    </location>
</feature>
<feature type="region of interest" description="Disordered" evidence="1">
    <location>
        <begin position="1266"/>
        <end position="1287"/>
    </location>
</feature>
<proteinExistence type="predicted"/>
<feature type="compositionally biased region" description="Polar residues" evidence="1">
    <location>
        <begin position="1727"/>
        <end position="1737"/>
    </location>
</feature>
<feature type="region of interest" description="Disordered" evidence="1">
    <location>
        <begin position="2425"/>
        <end position="2451"/>
    </location>
</feature>
<gene>
    <name evidence="3" type="ORF">BN1204_020330</name>
</gene>
<feature type="chain" id="PRO_5002523075" description="Transmembrane protein" evidence="2">
    <location>
        <begin position="26"/>
        <end position="2651"/>
    </location>
</feature>
<feature type="compositionally biased region" description="Basic and acidic residues" evidence="1">
    <location>
        <begin position="1903"/>
        <end position="1928"/>
    </location>
</feature>
<feature type="compositionally biased region" description="Polar residues" evidence="1">
    <location>
        <begin position="1949"/>
        <end position="1958"/>
    </location>
</feature>
<name>A0A0F7UC45_NEOCL</name>
<protein>
    <recommendedName>
        <fullName evidence="4">Transmembrane protein</fullName>
    </recommendedName>
</protein>
<feature type="region of interest" description="Disordered" evidence="1">
    <location>
        <begin position="2482"/>
        <end position="2526"/>
    </location>
</feature>
<organism evidence="3">
    <name type="scientific">Neospora caninum (strain Liverpool)</name>
    <dbReference type="NCBI Taxonomy" id="572307"/>
    <lineage>
        <taxon>Eukaryota</taxon>
        <taxon>Sar</taxon>
        <taxon>Alveolata</taxon>
        <taxon>Apicomplexa</taxon>
        <taxon>Conoidasida</taxon>
        <taxon>Coccidia</taxon>
        <taxon>Eucoccidiorida</taxon>
        <taxon>Eimeriorina</taxon>
        <taxon>Sarcocystidae</taxon>
        <taxon>Neospora</taxon>
    </lineage>
</organism>
<feature type="compositionally biased region" description="Basic and acidic residues" evidence="1">
    <location>
        <begin position="1274"/>
        <end position="1287"/>
    </location>
</feature>
<feature type="region of interest" description="Disordered" evidence="1">
    <location>
        <begin position="1727"/>
        <end position="1757"/>
    </location>
</feature>
<feature type="compositionally biased region" description="Low complexity" evidence="1">
    <location>
        <begin position="2482"/>
        <end position="2499"/>
    </location>
</feature>
<feature type="compositionally biased region" description="Acidic residues" evidence="1">
    <location>
        <begin position="2024"/>
        <end position="2058"/>
    </location>
</feature>
<evidence type="ECO:0000256" key="1">
    <source>
        <dbReference type="SAM" id="MobiDB-lite"/>
    </source>
</evidence>
<keyword evidence="2" id="KW-0732">Signal</keyword>
<feature type="region of interest" description="Disordered" evidence="1">
    <location>
        <begin position="655"/>
        <end position="699"/>
    </location>
</feature>
<sequence length="2651" mass="293411">MARSFPVVRPVSVSLFLLLVGPCLAVGGEHGGQGFPSRLFFFPTSSVLSDASAPFSSPVFSQVNAPLEGSPETGDAVFAASDESPETRARAFVELMDAPTEERPFFSTPASASASIKIKPHGISWDRVGTSNAQPWSPLEGEAKVRAVVAPLSALQMEQVFSTVRKKDRKIIIKTLKALTRRSFQKGDNYITTYTYIGHLTRANPLFRSVARSDEEKRRLLSALSRIISHKPHRKLKKRKEELFRAMTVVRNYLRIPKVVQNTDPFLLECTAHLVEDIRQNRHEGYWSFFDGLRHDASLALYSVVAGTFLEYQGGFDSYMVDQTNIIDTCVKMSLSVGKLPFFDALQLPGGFIGSLLAVTLKGYNYMFFPAIAATTSLISVATGLICLTQLPPILFNAYDVVARSFKKGLRLGFMKYYQFRVRGDRVGQNALSFLAMNKGASLLAILWQLKNVNYGSLKDFKTIAPTTYEAFFHHGVNFGAVEFSSEIQRHLEEDYLALRPELDTCYGSARLTPLVELKCDASWQDVERFTKAMGGMLAYVSRFNFKNYVGELLLVMYTIAIVNMNVSRGDGDNSTKAGFADAKEYIDVETSTGAFPAKLFRLPFLRENAHRLSVGLSKLALFFQLRRLHQWRPDQDEWMMVDLENRLEEALSLDAKSEASTEVPDSPSAAAARSGLSSPLSAPVSARGPADAPPSFLSTATEDSLGVSSLPDSADVARQVAAEMRERFTLAPDWRGADWDGPVDALSPGEQKRLVAVRKKRTRMMFLLFHQGVSSLTVATEQLFGRFVHLLMLNNAGKPLKRCPSGPALATAGVCQNDRALRARNEMPLRLLVSIFAGMFYRRAEGHFGATKEEIVDGFLAFIEDMKFSRMPTGFFAKLRKTQPQWILDVVLSPLFGEGTHNKVPIKPGEMAILKAIVVSEVGALFEQVADSARFKHSRCDTTGQVFILTDMNGGTQFFATPTPRTAELEEAACKIEFQVQETGIVFRGDLVKGGVLLLPGVPPIAGKLSKDHELQTPAEADSETLLVVEGTLWLQGYPRIHARMIGAVLYVAKRLRYPTLSWGELVQVVTPQDLEFAYRILQEGTSEKLQADLADLDKKTLYSFDFSLGNIWSILLGTLERAVLPIKKQAFLSADFNIIVGAALLLNVYNSILKNVSGLTHWYLRFENCFYSELKRAKLERRPAPAGPAFVEAGGDAGRAGPIEAGRGTETQHASLSSRLSASFSETHRSDAFFSPSESGARGTTHMQSPFSFVGNAALRAERTGQETGELEAGHAKRSGEERENPFSFSFETERVLDWNCNAFYENGEEERPITGVANISVDERNALQCSLLQFMRRQPTVSEEDAIKLRKESGKVLAYIRRIVYELRVLKGRSRSSWKSFMNAYPAQPKNPVTEIREDVGRLKAFFRRTGRKLNTRFKAWRHKLRSELGKKFFGKRALNVMRGKRFMRVLFVAFTELFPNPAEFPGQVLLTPMQMLQFCGLQTVLRTYTAPYLFDKRKGNGLALQMKASPVPSDAHRNALEELQLRLARIVHSDPTAEKLHASQLVRQVGGYLQLLAETSFTGVEVPEYTARTFVRYVKLKMNMERRGVPKTDTEFMAVLQMQVTDLSLLRAILAAFDDVEELKKIQQELTKENYNVAALSAEKLRLYSPFFYFDHSSESGESVRRSRRPASMLVLTLECRQQTLSPSWKSGGSSLEAFLLFLRENLFPEDIAEIAWSELSTAEPSASRSSPTEEAGATDPVEDGPNAEGASTEPWKIAMKLPLLTGLEILGCASEFRPDSSGNIFAVPSVLCHISEPADYVLPLGLPEWIKLRRDSSTEADLFREERREYRDEMSMFDTDASASVSTVSAPLSPPLRADQTRMNELLTSMETPSADWGSGGDGDPTATVGSDESGGFVEERAKVEPVRREKSKDETKAERRLQPGEAPPVSSAGGDTAEPSGDTRPSVQSPTDLQRPAASAGSPAGFYARNLSRGAAGDRPVPRLPSSPTLEKAERSGLSGPSPSLPETAGEGLSVEPSGDEAVEEGEDAAATAEEDGDETEPFLDGDGDDGTGSDSGLRRAYALSDEILPVFLDAFHGLYALARPWSLREPFLRRVAQFFSAAYEACLLEGEAADSGESCRKKPAGSPSASELEVLFHRVSGGQTKPSVTRNPILEVVFKELYNNVVETRKAVTNENVGKLATWVCVNSAREICAAGSLATNAPLASHEYRSCVQDIEARCREPDWQEFQVVLQAEEQAVKSGIFVSAMQSVERQNLRQILDAIDDVLADMVVDELKKHWWAPPPFSASSVPSVAGHPLSAADGEAVQQRWRSVKKRFRKCVHKLRFRQPDLASQTVRTVVESLFFKLTRGDFSSKGELKSYLQEMRFTIARAAAVELDGTMVSRTVALRHQARSRQMRRRKRKRFYHHVPRTDYDDRVLLISDSSPSASPEAREEAPEPEASLLQVRDDRLDDGSRNAGTPLAVSPVSPSLVARRAVSPVSSPSHASPVAVATTKKGRETLEPPAGANSLTEPQRTRGVSASFASLVSRQEGNDRQGGNEAAAGNPADLSAVKNTFGYRIDSSTFNQYTLQVSARREGRLKWFRAYRINCALLTLEILVKIRSGLSFNLRGAFQSFHGHLRRILFAPEALMRFVMGRVSAFRRR</sequence>
<evidence type="ECO:0008006" key="4">
    <source>
        <dbReference type="Google" id="ProtNLM"/>
    </source>
</evidence>
<evidence type="ECO:0000313" key="3">
    <source>
        <dbReference type="EMBL" id="CEL66215.1"/>
    </source>
</evidence>
<evidence type="ECO:0000256" key="2">
    <source>
        <dbReference type="SAM" id="SignalP"/>
    </source>
</evidence>
<feature type="compositionally biased region" description="Low complexity" evidence="1">
    <location>
        <begin position="2002"/>
        <end position="2012"/>
    </location>
</feature>
<feature type="compositionally biased region" description="Polar residues" evidence="1">
    <location>
        <begin position="2515"/>
        <end position="2526"/>
    </location>
</feature>